<dbReference type="EMBL" id="MXAP01000066">
    <property type="protein sequence ID" value="OPH38128.1"/>
    <property type="molecule type" value="Genomic_DNA"/>
</dbReference>
<gene>
    <name evidence="3" type="ORF">B5J93_07005</name>
    <name evidence="4" type="ORF">NCTC11012_00703</name>
    <name evidence="5" type="ORF">NCTC11012_00728</name>
    <name evidence="6" type="ORF">NCTC11012_00740</name>
</gene>
<sequence length="419" mass="48371">MLMLDTGQIHIPFLEEYCRLKDGSKTVWELKLDISQIDPSLNIWAKNVVVKNGHTVSIDYFHVYDSIPTSHSGIGYKIMDTSNRSMPHIILNASLAKILQGHNVYGNTDMITGVFEMLGTFANFHPKLLKYLDFKNAYISKFDVTLPMQTPSLKTAERIREYLRNVSWGRLKNLSITNERLEYNTLYFGSVNSKVGGFKVYCKGIEVNNHVKELTAKAQKGDIKALRNLQVYTDDVINFANRSIRLEATIKKRMLTENNLPTNLWAFLVYQLQNKSIYEQLFKQKTETFMQALQDMRMPYDDDTKVYDLLLKRLSEPTKAGNISTTKARNAWNFYILLKTQGFYEVKKTSSERTFQRNVKNLCDAGFNRAMLQNLGGKSKETTIIRLLNIDLNARLPHSYTHPTTQFYDTFSHYLLNVA</sequence>
<accession>A0A378QNS9</accession>
<dbReference type="EMBL" id="UGQF01000001">
    <property type="protein sequence ID" value="STZ02503.1"/>
    <property type="molecule type" value="Genomic_DNA"/>
</dbReference>
<dbReference type="Proteomes" id="UP000190777">
    <property type="component" value="Unassembled WGS sequence"/>
</dbReference>
<evidence type="ECO:0000313" key="7">
    <source>
        <dbReference type="Proteomes" id="UP000190777"/>
    </source>
</evidence>
<dbReference type="InterPro" id="IPR006516">
    <property type="entry name" value="G2P"/>
</dbReference>
<reference evidence="3 7" key="1">
    <citation type="submission" date="2017-03" db="EMBL/GenBank/DDBJ databases">
        <title>Draft genome sequence of Moraxella equi CCUG 4950T type strain.</title>
        <authorList>
            <person name="Salva-Serra F."/>
            <person name="Engstrom-Jakobsson H."/>
            <person name="Thorell K."/>
            <person name="Jaen-Luchoro D."/>
            <person name="Gonzales-Siles L."/>
            <person name="Karlsson R."/>
            <person name="Yazdan S."/>
            <person name="Boulund F."/>
            <person name="Johnning A."/>
            <person name="Engstrand L."/>
            <person name="Kristiansson E."/>
            <person name="Moore E."/>
        </authorList>
    </citation>
    <scope>NUCLEOTIDE SEQUENCE [LARGE SCALE GENOMIC DNA]</scope>
    <source>
        <strain evidence="3 7">CCUG 4950</strain>
    </source>
</reference>
<protein>
    <submittedName>
        <fullName evidence="6">Phage/plasmid replication protein, gene II/X family</fullName>
    </submittedName>
</protein>
<evidence type="ECO:0000313" key="3">
    <source>
        <dbReference type="EMBL" id="OPH38128.1"/>
    </source>
</evidence>
<organism evidence="6 8">
    <name type="scientific">Moraxella equi</name>
    <dbReference type="NCBI Taxonomy" id="60442"/>
    <lineage>
        <taxon>Bacteria</taxon>
        <taxon>Pseudomonadati</taxon>
        <taxon>Pseudomonadota</taxon>
        <taxon>Gammaproteobacteria</taxon>
        <taxon>Moraxellales</taxon>
        <taxon>Moraxellaceae</taxon>
        <taxon>Moraxella</taxon>
    </lineage>
</organism>
<dbReference type="Pfam" id="PF05155">
    <property type="entry name" value="G2P_X_C"/>
    <property type="match status" value="1"/>
</dbReference>
<dbReference type="InterPro" id="IPR022688">
    <property type="entry name" value="G2P_C"/>
</dbReference>
<keyword evidence="7" id="KW-1185">Reference proteome</keyword>
<dbReference type="NCBIfam" id="TIGR01629">
    <property type="entry name" value="rep_II_X"/>
    <property type="match status" value="1"/>
</dbReference>
<dbReference type="Pfam" id="PF05144">
    <property type="entry name" value="Phage_CRI"/>
    <property type="match status" value="1"/>
</dbReference>
<dbReference type="EMBL" id="UGQF01000001">
    <property type="protein sequence ID" value="STZ02478.1"/>
    <property type="molecule type" value="Genomic_DNA"/>
</dbReference>
<evidence type="ECO:0000313" key="5">
    <source>
        <dbReference type="EMBL" id="STZ02503.1"/>
    </source>
</evidence>
<reference evidence="6 8" key="2">
    <citation type="submission" date="2018-06" db="EMBL/GenBank/DDBJ databases">
        <authorList>
            <consortium name="Pathogen Informatics"/>
            <person name="Doyle S."/>
        </authorList>
    </citation>
    <scope>NUCLEOTIDE SEQUENCE [LARGE SCALE GENOMIC DNA]</scope>
    <source>
        <strain evidence="6 8">NCTC11012</strain>
    </source>
</reference>
<evidence type="ECO:0000259" key="2">
    <source>
        <dbReference type="Pfam" id="PF05155"/>
    </source>
</evidence>
<evidence type="ECO:0000259" key="1">
    <source>
        <dbReference type="Pfam" id="PF05144"/>
    </source>
</evidence>
<feature type="domain" description="Replication-associated protein G2P C-terminal" evidence="2">
    <location>
        <begin position="319"/>
        <end position="404"/>
    </location>
</feature>
<dbReference type="Proteomes" id="UP000254618">
    <property type="component" value="Unassembled WGS sequence"/>
</dbReference>
<evidence type="ECO:0000313" key="8">
    <source>
        <dbReference type="Proteomes" id="UP000254618"/>
    </source>
</evidence>
<dbReference type="RefSeq" id="WP_079325739.1">
    <property type="nucleotide sequence ID" value="NZ_MXAP01000066.1"/>
</dbReference>
<dbReference type="InterPro" id="IPR022686">
    <property type="entry name" value="G2P_N"/>
</dbReference>
<feature type="domain" description="Replication-associated protein G2P N-terminal" evidence="1">
    <location>
        <begin position="3"/>
        <end position="260"/>
    </location>
</feature>
<evidence type="ECO:0000313" key="4">
    <source>
        <dbReference type="EMBL" id="STZ02478.1"/>
    </source>
</evidence>
<dbReference type="EMBL" id="UGQF01000001">
    <property type="protein sequence ID" value="STZ02515.1"/>
    <property type="molecule type" value="Genomic_DNA"/>
</dbReference>
<dbReference type="GO" id="GO:0006260">
    <property type="term" value="P:DNA replication"/>
    <property type="evidence" value="ECO:0007669"/>
    <property type="project" value="InterPro"/>
</dbReference>
<name>A0A378QNS9_9GAMM</name>
<proteinExistence type="predicted"/>
<dbReference type="AlphaFoldDB" id="A0A378QNS9"/>
<evidence type="ECO:0000313" key="6">
    <source>
        <dbReference type="EMBL" id="STZ02515.1"/>
    </source>
</evidence>